<protein>
    <submittedName>
        <fullName evidence="2">Uncharacterized protein</fullName>
    </submittedName>
</protein>
<reference evidence="2 3" key="1">
    <citation type="submission" date="2021-07" db="EMBL/GenBank/DDBJ databases">
        <title>The Aristolochia fimbriata genome: insights into angiosperm evolution, floral development and chemical biosynthesis.</title>
        <authorList>
            <person name="Jiao Y."/>
        </authorList>
    </citation>
    <scope>NUCLEOTIDE SEQUENCE [LARGE SCALE GENOMIC DNA]</scope>
    <source>
        <strain evidence="2">IBCAS-2021</strain>
        <tissue evidence="2">Leaf</tissue>
    </source>
</reference>
<evidence type="ECO:0000313" key="3">
    <source>
        <dbReference type="Proteomes" id="UP000825729"/>
    </source>
</evidence>
<accession>A0AAV7DQ85</accession>
<dbReference type="EMBL" id="JAINDJ010000014">
    <property type="protein sequence ID" value="KAG9438740.1"/>
    <property type="molecule type" value="Genomic_DNA"/>
</dbReference>
<dbReference type="InterPro" id="IPR052997">
    <property type="entry name" value="RRT15-like"/>
</dbReference>
<evidence type="ECO:0000313" key="2">
    <source>
        <dbReference type="EMBL" id="KAG9438740.1"/>
    </source>
</evidence>
<dbReference type="PANTHER" id="PTHR33047:SF8">
    <property type="entry name" value="REGULATOR OF RDNA TRANSCRIPTION PROTEIN 15"/>
    <property type="match status" value="1"/>
</dbReference>
<organism evidence="2 3">
    <name type="scientific">Aristolochia fimbriata</name>
    <name type="common">White veined hardy Dutchman's pipe vine</name>
    <dbReference type="NCBI Taxonomy" id="158543"/>
    <lineage>
        <taxon>Eukaryota</taxon>
        <taxon>Viridiplantae</taxon>
        <taxon>Streptophyta</taxon>
        <taxon>Embryophyta</taxon>
        <taxon>Tracheophyta</taxon>
        <taxon>Spermatophyta</taxon>
        <taxon>Magnoliopsida</taxon>
        <taxon>Magnoliidae</taxon>
        <taxon>Piperales</taxon>
        <taxon>Aristolochiaceae</taxon>
        <taxon>Aristolochia</taxon>
    </lineage>
</organism>
<sequence>MSSARIISPGEPWNKRRGNAPPPTNGIILSRLFGPWEGPKGGVPIDPPTRGDDQLAQREQLRAVHRQPGGLGLGPRAQPSGQSFFRSYGSILPTSLAYIVPSTRGCSPWRPDAVMMRPGVGGTFGPPVFKGRPGATGHLRRRAVLFQPLDPTSG</sequence>
<gene>
    <name evidence="2" type="ORF">H6P81_021335</name>
</gene>
<evidence type="ECO:0000256" key="1">
    <source>
        <dbReference type="SAM" id="MobiDB-lite"/>
    </source>
</evidence>
<comment type="caution">
    <text evidence="2">The sequence shown here is derived from an EMBL/GenBank/DDBJ whole genome shotgun (WGS) entry which is preliminary data.</text>
</comment>
<name>A0AAV7DQ85_ARIFI</name>
<keyword evidence="3" id="KW-1185">Reference proteome</keyword>
<dbReference type="PANTHER" id="PTHR33047">
    <property type="entry name" value="PROTEIN TAR1"/>
    <property type="match status" value="1"/>
</dbReference>
<proteinExistence type="predicted"/>
<dbReference type="Proteomes" id="UP000825729">
    <property type="component" value="Unassembled WGS sequence"/>
</dbReference>
<dbReference type="AlphaFoldDB" id="A0AAV7DQ85"/>
<feature type="region of interest" description="Disordered" evidence="1">
    <location>
        <begin position="1"/>
        <end position="33"/>
    </location>
</feature>